<feature type="transmembrane region" description="Helical" evidence="2">
    <location>
        <begin position="6"/>
        <end position="29"/>
    </location>
</feature>
<keyword evidence="2" id="KW-0472">Membrane</keyword>
<organism evidence="3 4">
    <name type="scientific">Sphingomonas kyeonggiensis</name>
    <dbReference type="NCBI Taxonomy" id="1268553"/>
    <lineage>
        <taxon>Bacteria</taxon>
        <taxon>Pseudomonadati</taxon>
        <taxon>Pseudomonadota</taxon>
        <taxon>Alphaproteobacteria</taxon>
        <taxon>Sphingomonadales</taxon>
        <taxon>Sphingomonadaceae</taxon>
        <taxon>Sphingomonas</taxon>
    </lineage>
</organism>
<reference evidence="3 4" key="1">
    <citation type="submission" date="2020-08" db="EMBL/GenBank/DDBJ databases">
        <title>Genomic Encyclopedia of Type Strains, Phase IV (KMG-IV): sequencing the most valuable type-strain genomes for metagenomic binning, comparative biology and taxonomic classification.</title>
        <authorList>
            <person name="Goeker M."/>
        </authorList>
    </citation>
    <scope>NUCLEOTIDE SEQUENCE [LARGE SCALE GENOMIC DNA]</scope>
    <source>
        <strain evidence="3 4">DSM 101806</strain>
    </source>
</reference>
<feature type="compositionally biased region" description="Pro residues" evidence="1">
    <location>
        <begin position="78"/>
        <end position="103"/>
    </location>
</feature>
<dbReference type="AlphaFoldDB" id="A0A7W6JV72"/>
<evidence type="ECO:0000256" key="1">
    <source>
        <dbReference type="SAM" id="MobiDB-lite"/>
    </source>
</evidence>
<dbReference type="Proteomes" id="UP000557392">
    <property type="component" value="Unassembled WGS sequence"/>
</dbReference>
<evidence type="ECO:0000313" key="3">
    <source>
        <dbReference type="EMBL" id="MBB4100167.1"/>
    </source>
</evidence>
<sequence length="277" mass="28813">MDRTEGAGLTIALIGHVALFGILSVGFLATPNPLKLKPTPIEVALVDQVALESTSPTPTSEEPAAKLSPVEAPIEPDSAPPEPAPNPQPVAKPQPTPPKPAPAPDAVKPAPKPLPASNSTKPAPKAPTKPAPAQAPSRPSNRPVAPTGRLDGLLNGISDKPAKSTSTTPPAANVGPEVKAALQAEVMRQIRPHWAPPSGADSDKLRTVVQVRLNPDGSLASAPQVVGQSGVTDSNRAQADLARDRAIRAVRLAAPFKLPPQFYEAWKVIKPTLFEDM</sequence>
<dbReference type="RefSeq" id="WP_183999487.1">
    <property type="nucleotide sequence ID" value="NZ_JACIEH010000003.1"/>
</dbReference>
<dbReference type="Gene3D" id="3.30.1150.10">
    <property type="match status" value="1"/>
</dbReference>
<dbReference type="PRINTS" id="PR01217">
    <property type="entry name" value="PRICHEXTENSN"/>
</dbReference>
<evidence type="ECO:0000256" key="2">
    <source>
        <dbReference type="SAM" id="Phobius"/>
    </source>
</evidence>
<proteinExistence type="predicted"/>
<comment type="caution">
    <text evidence="3">The sequence shown here is derived from an EMBL/GenBank/DDBJ whole genome shotgun (WGS) entry which is preliminary data.</text>
</comment>
<keyword evidence="4" id="KW-1185">Reference proteome</keyword>
<protein>
    <submittedName>
        <fullName evidence="3">Outer membrane biosynthesis protein TonB</fullName>
    </submittedName>
</protein>
<feature type="region of interest" description="Disordered" evidence="1">
    <location>
        <begin position="218"/>
        <end position="237"/>
    </location>
</feature>
<gene>
    <name evidence="3" type="ORF">GGR46_003739</name>
</gene>
<dbReference type="Pfam" id="PF13103">
    <property type="entry name" value="TonB_2"/>
    <property type="match status" value="1"/>
</dbReference>
<feature type="compositionally biased region" description="Polar residues" evidence="1">
    <location>
        <begin position="226"/>
        <end position="237"/>
    </location>
</feature>
<keyword evidence="2" id="KW-1133">Transmembrane helix</keyword>
<accession>A0A7W6JV72</accession>
<name>A0A7W6JV72_9SPHN</name>
<keyword evidence="2" id="KW-0812">Transmembrane</keyword>
<feature type="region of interest" description="Disordered" evidence="1">
    <location>
        <begin position="52"/>
        <end position="175"/>
    </location>
</feature>
<feature type="compositionally biased region" description="Low complexity" evidence="1">
    <location>
        <begin position="52"/>
        <end position="62"/>
    </location>
</feature>
<dbReference type="EMBL" id="JACIEH010000003">
    <property type="protein sequence ID" value="MBB4100167.1"/>
    <property type="molecule type" value="Genomic_DNA"/>
</dbReference>
<evidence type="ECO:0000313" key="4">
    <source>
        <dbReference type="Proteomes" id="UP000557392"/>
    </source>
</evidence>